<sequence length="110" mass="12831">MVRKQTRLKQPRKKYIQRNLLPHKHYRKFTPHCSLDSSEAVKLSRGWALFHHFPHHSCHQQSSLLLRHWKTIPARWAPELNHRIVSAPGGGQAVSACQQRVNSVIRRSST</sequence>
<protein>
    <submittedName>
        <fullName evidence="1">Uncharacterized protein</fullName>
    </submittedName>
</protein>
<proteinExistence type="predicted"/>
<dbReference type="AlphaFoldDB" id="A0AAV4MJC3"/>
<accession>A0AAV4MJC3</accession>
<gene>
    <name evidence="1" type="ORF">CDAR_253471</name>
</gene>
<dbReference type="Proteomes" id="UP001054837">
    <property type="component" value="Unassembled WGS sequence"/>
</dbReference>
<dbReference type="EMBL" id="BPLQ01000530">
    <property type="protein sequence ID" value="GIX72428.1"/>
    <property type="molecule type" value="Genomic_DNA"/>
</dbReference>
<organism evidence="1 2">
    <name type="scientific">Caerostris darwini</name>
    <dbReference type="NCBI Taxonomy" id="1538125"/>
    <lineage>
        <taxon>Eukaryota</taxon>
        <taxon>Metazoa</taxon>
        <taxon>Ecdysozoa</taxon>
        <taxon>Arthropoda</taxon>
        <taxon>Chelicerata</taxon>
        <taxon>Arachnida</taxon>
        <taxon>Araneae</taxon>
        <taxon>Araneomorphae</taxon>
        <taxon>Entelegynae</taxon>
        <taxon>Araneoidea</taxon>
        <taxon>Araneidae</taxon>
        <taxon>Caerostris</taxon>
    </lineage>
</organism>
<evidence type="ECO:0000313" key="2">
    <source>
        <dbReference type="Proteomes" id="UP001054837"/>
    </source>
</evidence>
<evidence type="ECO:0000313" key="1">
    <source>
        <dbReference type="EMBL" id="GIX72428.1"/>
    </source>
</evidence>
<name>A0AAV4MJC3_9ARAC</name>
<reference evidence="1 2" key="1">
    <citation type="submission" date="2021-06" db="EMBL/GenBank/DDBJ databases">
        <title>Caerostris darwini draft genome.</title>
        <authorList>
            <person name="Kono N."/>
            <person name="Arakawa K."/>
        </authorList>
    </citation>
    <scope>NUCLEOTIDE SEQUENCE [LARGE SCALE GENOMIC DNA]</scope>
</reference>
<comment type="caution">
    <text evidence="1">The sequence shown here is derived from an EMBL/GenBank/DDBJ whole genome shotgun (WGS) entry which is preliminary data.</text>
</comment>
<keyword evidence="2" id="KW-1185">Reference proteome</keyword>